<keyword evidence="6" id="KW-0812">Transmembrane</keyword>
<comment type="subcellular location">
    <subcellularLocation>
        <location evidence="1">Membrane</location>
    </subcellularLocation>
</comment>
<feature type="transmembrane region" description="Helical" evidence="6">
    <location>
        <begin position="317"/>
        <end position="343"/>
    </location>
</feature>
<evidence type="ECO:0000256" key="6">
    <source>
        <dbReference type="SAM" id="Phobius"/>
    </source>
</evidence>
<reference evidence="7 8" key="1">
    <citation type="journal article" date="2018" name="Proc. Natl. Acad. Sci. U.S.A.">
        <title>Draft genome sequence of Camellia sinensis var. sinensis provides insights into the evolution of the tea genome and tea quality.</title>
        <authorList>
            <person name="Wei C."/>
            <person name="Yang H."/>
            <person name="Wang S."/>
            <person name="Zhao J."/>
            <person name="Liu C."/>
            <person name="Gao L."/>
            <person name="Xia E."/>
            <person name="Lu Y."/>
            <person name="Tai Y."/>
            <person name="She G."/>
            <person name="Sun J."/>
            <person name="Cao H."/>
            <person name="Tong W."/>
            <person name="Gao Q."/>
            <person name="Li Y."/>
            <person name="Deng W."/>
            <person name="Jiang X."/>
            <person name="Wang W."/>
            <person name="Chen Q."/>
            <person name="Zhang S."/>
            <person name="Li H."/>
            <person name="Wu J."/>
            <person name="Wang P."/>
            <person name="Li P."/>
            <person name="Shi C."/>
            <person name="Zheng F."/>
            <person name="Jian J."/>
            <person name="Huang B."/>
            <person name="Shan D."/>
            <person name="Shi M."/>
            <person name="Fang C."/>
            <person name="Yue Y."/>
            <person name="Li F."/>
            <person name="Li D."/>
            <person name="Wei S."/>
            <person name="Han B."/>
            <person name="Jiang C."/>
            <person name="Yin Y."/>
            <person name="Xia T."/>
            <person name="Zhang Z."/>
            <person name="Bennetzen J.L."/>
            <person name="Zhao S."/>
            <person name="Wan X."/>
        </authorList>
    </citation>
    <scope>NUCLEOTIDE SEQUENCE [LARGE SCALE GENOMIC DNA]</scope>
    <source>
        <strain evidence="8">cv. Shuchazao</strain>
        <tissue evidence="7">Leaf</tissue>
    </source>
</reference>
<name>A0A4S4EPH9_CAMSN</name>
<evidence type="ECO:0000313" key="8">
    <source>
        <dbReference type="Proteomes" id="UP000306102"/>
    </source>
</evidence>
<protein>
    <submittedName>
        <fullName evidence="7">Uncharacterized protein</fullName>
    </submittedName>
</protein>
<dbReference type="GO" id="GO:0016020">
    <property type="term" value="C:membrane"/>
    <property type="evidence" value="ECO:0007669"/>
    <property type="project" value="UniProtKB-SubCell"/>
</dbReference>
<feature type="transmembrane region" description="Helical" evidence="6">
    <location>
        <begin position="355"/>
        <end position="380"/>
    </location>
</feature>
<evidence type="ECO:0000256" key="1">
    <source>
        <dbReference type="ARBA" id="ARBA00004370"/>
    </source>
</evidence>
<dbReference type="EMBL" id="SDRB02002936">
    <property type="protein sequence ID" value="THG18641.1"/>
    <property type="molecule type" value="Genomic_DNA"/>
</dbReference>
<keyword evidence="2" id="KW-0479">Metal-binding</keyword>
<evidence type="ECO:0000256" key="3">
    <source>
        <dbReference type="ARBA" id="ARBA00022771"/>
    </source>
</evidence>
<evidence type="ECO:0000256" key="2">
    <source>
        <dbReference type="ARBA" id="ARBA00022723"/>
    </source>
</evidence>
<keyword evidence="3" id="KW-0863">Zinc-finger</keyword>
<keyword evidence="8" id="KW-1185">Reference proteome</keyword>
<keyword evidence="6" id="KW-1133">Transmembrane helix</keyword>
<dbReference type="PANTHER" id="PTHR46151:SF19">
    <property type="entry name" value="NEP1-INTERACTING PROTEIN 1-LIKE ISOFORM X1"/>
    <property type="match status" value="1"/>
</dbReference>
<dbReference type="PANTHER" id="PTHR46151">
    <property type="entry name" value="NEP1-INTERACTING PROTEIN-LIKE 2"/>
    <property type="match status" value="1"/>
</dbReference>
<comment type="caution">
    <text evidence="7">The sequence shown here is derived from an EMBL/GenBank/DDBJ whole genome shotgun (WGS) entry which is preliminary data.</text>
</comment>
<evidence type="ECO:0000256" key="4">
    <source>
        <dbReference type="ARBA" id="ARBA00022833"/>
    </source>
</evidence>
<keyword evidence="5 6" id="KW-0472">Membrane</keyword>
<evidence type="ECO:0000256" key="5">
    <source>
        <dbReference type="ARBA" id="ARBA00023136"/>
    </source>
</evidence>
<gene>
    <name evidence="7" type="ORF">TEA_012573</name>
</gene>
<accession>A0A4S4EPH9</accession>
<keyword evidence="4" id="KW-0862">Zinc</keyword>
<dbReference type="Proteomes" id="UP000306102">
    <property type="component" value="Unassembled WGS sequence"/>
</dbReference>
<organism evidence="7 8">
    <name type="scientific">Camellia sinensis var. sinensis</name>
    <name type="common">China tea</name>
    <dbReference type="NCBI Taxonomy" id="542762"/>
    <lineage>
        <taxon>Eukaryota</taxon>
        <taxon>Viridiplantae</taxon>
        <taxon>Streptophyta</taxon>
        <taxon>Embryophyta</taxon>
        <taxon>Tracheophyta</taxon>
        <taxon>Spermatophyta</taxon>
        <taxon>Magnoliopsida</taxon>
        <taxon>eudicotyledons</taxon>
        <taxon>Gunneridae</taxon>
        <taxon>Pentapetalae</taxon>
        <taxon>asterids</taxon>
        <taxon>Ericales</taxon>
        <taxon>Theaceae</taxon>
        <taxon>Camellia</taxon>
    </lineage>
</organism>
<sequence>MFFRAVDHQYEGNIFATAGAQVDIWDHNRSQPANSFEWGKDTVISVRFNSGKPNILATSASMVFIAVCIFVSEGRECWVAVVVVWLCFSATTVLTPIAARVGLPFLIVMCAFMGIGEESEEEVTNTEQAENWFSLTYAQRICGQMVSTTADIHTLFRNHSRKSIWLLCLALNLLVEYLNNGIILTLSLISSHLIIVSLTLSFRCSSPSSAPIGDHSHLITVSLTLSLFISSHRSSHSLIAPIYSRVHYITTALMDAKLGTEGHKDLFDWLSRQLSGLSNFPDARPWWWRWVSVGGEEERRRKREFCGSVFSALLHYLFYAFFSFFFAVVETTIGAMTGAVLGMKSKRKIGLVHGAAVGAFTGASFSLHAVSAAFSLWISFHDNEPPSFRLFIEVITSLLKPTLVYLGEEFGPGMHGPVRNQDVNADDDDQVATVETNKQIPRFIDRKGGNGLHTGSILDKLPKTRITDKNIYDSSGNRISCSVCLEARELTPALVRLAL</sequence>
<proteinExistence type="predicted"/>
<feature type="transmembrane region" description="Helical" evidence="6">
    <location>
        <begin position="78"/>
        <end position="99"/>
    </location>
</feature>
<feature type="transmembrane region" description="Helical" evidence="6">
    <location>
        <begin position="55"/>
        <end position="72"/>
    </location>
</feature>
<dbReference type="AlphaFoldDB" id="A0A4S4EPH9"/>
<evidence type="ECO:0000313" key="7">
    <source>
        <dbReference type="EMBL" id="THG18641.1"/>
    </source>
</evidence>
<dbReference type="GO" id="GO:0008270">
    <property type="term" value="F:zinc ion binding"/>
    <property type="evidence" value="ECO:0007669"/>
    <property type="project" value="UniProtKB-KW"/>
</dbReference>